<dbReference type="SUPFAM" id="SSF56925">
    <property type="entry name" value="OMPA-like"/>
    <property type="match status" value="1"/>
</dbReference>
<sequence length="229" mass="25538">MQYAKVIVLVLLSWLGSYAQTYEIGAFVGGSNLIGDVGSTTYINPNSLAGGLLFKWNRSPRHSFRFSLIRTNLTADDANADDNRRNERGYAIDNMLTEASLGLEFNFWEFDLHKSGTQFTPYLYSGVSYFMASTYQVENEVLVEGSTDRNFAIPMVFGVKGRIFNHVVLGAEIGARYTFTDGLDGSDTSATTMNDIPLSFGNPNTKDWFMFTGITLTYTFGRKPCNCVF</sequence>
<evidence type="ECO:0000313" key="3">
    <source>
        <dbReference type="Proteomes" id="UP001500507"/>
    </source>
</evidence>
<organism evidence="2 3">
    <name type="scientific">Gangjinia marincola</name>
    <dbReference type="NCBI Taxonomy" id="578463"/>
    <lineage>
        <taxon>Bacteria</taxon>
        <taxon>Pseudomonadati</taxon>
        <taxon>Bacteroidota</taxon>
        <taxon>Flavobacteriia</taxon>
        <taxon>Flavobacteriales</taxon>
        <taxon>Flavobacteriaceae</taxon>
        <taxon>Gangjinia</taxon>
    </lineage>
</organism>
<dbReference type="EMBL" id="BAAAFG010000002">
    <property type="protein sequence ID" value="GAA0871438.1"/>
    <property type="molecule type" value="Genomic_DNA"/>
</dbReference>
<dbReference type="Proteomes" id="UP001500507">
    <property type="component" value="Unassembled WGS sequence"/>
</dbReference>
<evidence type="ECO:0000313" key="2">
    <source>
        <dbReference type="EMBL" id="GAA0871438.1"/>
    </source>
</evidence>
<evidence type="ECO:0000259" key="1">
    <source>
        <dbReference type="Pfam" id="PF19573"/>
    </source>
</evidence>
<reference evidence="3" key="1">
    <citation type="journal article" date="2019" name="Int. J. Syst. Evol. Microbiol.">
        <title>The Global Catalogue of Microorganisms (GCM) 10K type strain sequencing project: providing services to taxonomists for standard genome sequencing and annotation.</title>
        <authorList>
            <consortium name="The Broad Institute Genomics Platform"/>
            <consortium name="The Broad Institute Genome Sequencing Center for Infectious Disease"/>
            <person name="Wu L."/>
            <person name="Ma J."/>
        </authorList>
    </citation>
    <scope>NUCLEOTIDE SEQUENCE [LARGE SCALE GENOMIC DNA]</scope>
    <source>
        <strain evidence="3">JCM 16082</strain>
    </source>
</reference>
<proteinExistence type="predicted"/>
<gene>
    <name evidence="2" type="ORF">GCM10009117_05840</name>
</gene>
<dbReference type="Gene3D" id="2.40.160.20">
    <property type="match status" value="1"/>
</dbReference>
<dbReference type="RefSeq" id="WP_343763611.1">
    <property type="nucleotide sequence ID" value="NZ_BAAAFG010000002.1"/>
</dbReference>
<dbReference type="Pfam" id="PF19573">
    <property type="entry name" value="DUF6089"/>
    <property type="match status" value="1"/>
</dbReference>
<protein>
    <submittedName>
        <fullName evidence="2">DUF6089 family protein</fullName>
    </submittedName>
</protein>
<comment type="caution">
    <text evidence="2">The sequence shown here is derived from an EMBL/GenBank/DDBJ whole genome shotgun (WGS) entry which is preliminary data.</text>
</comment>
<keyword evidence="3" id="KW-1185">Reference proteome</keyword>
<feature type="domain" description="DUF6089" evidence="1">
    <location>
        <begin position="6"/>
        <end position="228"/>
    </location>
</feature>
<dbReference type="InterPro" id="IPR045743">
    <property type="entry name" value="DUF6089"/>
</dbReference>
<accession>A0ABP3XQ59</accession>
<dbReference type="InterPro" id="IPR011250">
    <property type="entry name" value="OMP/PagP_B-barrel"/>
</dbReference>
<name>A0ABP3XQ59_9FLAO</name>